<reference evidence="2 4" key="2">
    <citation type="submission" date="2015-09" db="EMBL/GenBank/DDBJ databases">
        <authorList>
            <consortium name="Swine Surveillance"/>
        </authorList>
    </citation>
    <scope>NUCLEOTIDE SEQUENCE [LARGE SCALE GENOMIC DNA]</scope>
    <source>
        <strain evidence="2 4">5120</strain>
    </source>
</reference>
<keyword evidence="3" id="KW-1185">Reference proteome</keyword>
<name>A0A0P1G6K5_9RHOB</name>
<organism evidence="2 4">
    <name type="scientific">Thalassovita autumnalis</name>
    <dbReference type="NCBI Taxonomy" id="2072972"/>
    <lineage>
        <taxon>Bacteria</taxon>
        <taxon>Pseudomonadati</taxon>
        <taxon>Pseudomonadota</taxon>
        <taxon>Alphaproteobacteria</taxon>
        <taxon>Rhodobacterales</taxon>
        <taxon>Roseobacteraceae</taxon>
        <taxon>Thalassovita</taxon>
    </lineage>
</organism>
<accession>A0A0P1G6K5</accession>
<sequence>MFFWDRPSCVFPMPHSDDRGARMKNSVWGQLAQVMFAGSAGAKSGKNSFLRKVQSYTN</sequence>
<dbReference type="Proteomes" id="UP000051086">
    <property type="component" value="Unassembled WGS sequence"/>
</dbReference>
<dbReference type="EMBL" id="CYSC01000035">
    <property type="protein sequence ID" value="CUH73163.1"/>
    <property type="molecule type" value="Genomic_DNA"/>
</dbReference>
<dbReference type="AlphaFoldDB" id="A0A0P1G6K5"/>
<evidence type="ECO:0000313" key="4">
    <source>
        <dbReference type="Proteomes" id="UP000051887"/>
    </source>
</evidence>
<protein>
    <submittedName>
        <fullName evidence="2">Uncharacterized protein</fullName>
    </submittedName>
</protein>
<dbReference type="Proteomes" id="UP000051887">
    <property type="component" value="Unassembled WGS sequence"/>
</dbReference>
<reference evidence="1 3" key="1">
    <citation type="submission" date="2015-09" db="EMBL/GenBank/DDBJ databases">
        <authorList>
            <person name="Rodrigo-Torres L."/>
            <person name="Arahal D.R."/>
        </authorList>
    </citation>
    <scope>NUCLEOTIDE SEQUENCE [LARGE SCALE GENOMIC DNA]</scope>
    <source>
        <strain evidence="1 3">CECT 5118</strain>
    </source>
</reference>
<dbReference type="EMBL" id="CYSB01000040">
    <property type="protein sequence ID" value="CUH69759.1"/>
    <property type="molecule type" value="Genomic_DNA"/>
</dbReference>
<gene>
    <name evidence="1" type="ORF">TL5118_03729</name>
    <name evidence="2" type="ORF">TL5120_02970</name>
</gene>
<evidence type="ECO:0000313" key="3">
    <source>
        <dbReference type="Proteomes" id="UP000051086"/>
    </source>
</evidence>
<evidence type="ECO:0000313" key="1">
    <source>
        <dbReference type="EMBL" id="CUH69759.1"/>
    </source>
</evidence>
<proteinExistence type="predicted"/>
<evidence type="ECO:0000313" key="2">
    <source>
        <dbReference type="EMBL" id="CUH73163.1"/>
    </source>
</evidence>